<comment type="caution">
    <text evidence="2">The sequence shown here is derived from an EMBL/GenBank/DDBJ whole genome shotgun (WGS) entry which is preliminary data.</text>
</comment>
<evidence type="ECO:0000313" key="2">
    <source>
        <dbReference type="EMBL" id="MFB9838962.1"/>
    </source>
</evidence>
<evidence type="ECO:0000256" key="1">
    <source>
        <dbReference type="ARBA" id="ARBA00010617"/>
    </source>
</evidence>
<sequence length="330" mass="35576">MPPPAYPFAWPTPVDPPPLLAEVRRRSPVCPVTMPSGEVGYLVTRHEDARAVLADPAFSLAALWRPDGPRFAPGPRPSVGFSLAGLDPPEHTRVRGLVSRAFTVRRVEALRPAIQRIADELLDRVARAGPPADLVEGLCAPLPISVICQVLGVPPDAREDFRAWSDAITTVDPASPERWRDAWHELGGYLVRLIAAKREAPADDLLGMLIATLGERSPDFELATLAVQLLIAGNETTLNQLGAVIHVLLREPEVYAALCAAPELIPSAVEELLRLHPPNDPLLRAATRDLRIGDTLVPAGSGVLVDPAAANRDPAVFADPDRLDLRRAGE</sequence>
<name>A0ABV5YV40_9ACTN</name>
<dbReference type="InterPro" id="IPR001128">
    <property type="entry name" value="Cyt_P450"/>
</dbReference>
<dbReference type="InterPro" id="IPR036396">
    <property type="entry name" value="Cyt_P450_sf"/>
</dbReference>
<dbReference type="PRINTS" id="PR00359">
    <property type="entry name" value="BP450"/>
</dbReference>
<dbReference type="PANTHER" id="PTHR46696:SF6">
    <property type="entry name" value="P450, PUTATIVE (EUROFUNG)-RELATED"/>
    <property type="match status" value="1"/>
</dbReference>
<accession>A0ABV5YV40</accession>
<dbReference type="SUPFAM" id="SSF48264">
    <property type="entry name" value="Cytochrome P450"/>
    <property type="match status" value="1"/>
</dbReference>
<gene>
    <name evidence="2" type="ORF">ACFFNX_43125</name>
</gene>
<reference evidence="2 3" key="1">
    <citation type="submission" date="2024-09" db="EMBL/GenBank/DDBJ databases">
        <authorList>
            <person name="Sun Q."/>
            <person name="Mori K."/>
        </authorList>
    </citation>
    <scope>NUCLEOTIDE SEQUENCE [LARGE SCALE GENOMIC DNA]</scope>
    <source>
        <strain evidence="2 3">TBRC 0563</strain>
    </source>
</reference>
<dbReference type="Proteomes" id="UP001589627">
    <property type="component" value="Unassembled WGS sequence"/>
</dbReference>
<organism evidence="2 3">
    <name type="scientific">Actinoallomurus acaciae</name>
    <dbReference type="NCBI Taxonomy" id="502577"/>
    <lineage>
        <taxon>Bacteria</taxon>
        <taxon>Bacillati</taxon>
        <taxon>Actinomycetota</taxon>
        <taxon>Actinomycetes</taxon>
        <taxon>Streptosporangiales</taxon>
        <taxon>Thermomonosporaceae</taxon>
        <taxon>Actinoallomurus</taxon>
    </lineage>
</organism>
<dbReference type="InterPro" id="IPR002397">
    <property type="entry name" value="Cyt_P450_B"/>
</dbReference>
<evidence type="ECO:0000313" key="3">
    <source>
        <dbReference type="Proteomes" id="UP001589627"/>
    </source>
</evidence>
<dbReference type="RefSeq" id="WP_378212043.1">
    <property type="nucleotide sequence ID" value="NZ_JBHLZP010000606.1"/>
</dbReference>
<dbReference type="EMBL" id="JBHLZP010000606">
    <property type="protein sequence ID" value="MFB9838962.1"/>
    <property type="molecule type" value="Genomic_DNA"/>
</dbReference>
<keyword evidence="3" id="KW-1185">Reference proteome</keyword>
<proteinExistence type="inferred from homology"/>
<feature type="non-terminal residue" evidence="2">
    <location>
        <position position="330"/>
    </location>
</feature>
<dbReference type="Pfam" id="PF00067">
    <property type="entry name" value="p450"/>
    <property type="match status" value="1"/>
</dbReference>
<protein>
    <submittedName>
        <fullName evidence="2">Cytochrome P450</fullName>
    </submittedName>
</protein>
<dbReference type="Gene3D" id="1.10.630.10">
    <property type="entry name" value="Cytochrome P450"/>
    <property type="match status" value="1"/>
</dbReference>
<comment type="similarity">
    <text evidence="1">Belongs to the cytochrome P450 family.</text>
</comment>
<dbReference type="PANTHER" id="PTHR46696">
    <property type="entry name" value="P450, PUTATIVE (EUROFUNG)-RELATED"/>
    <property type="match status" value="1"/>
</dbReference>